<accession>D6TC64</accession>
<dbReference type="InParanoid" id="D6TC64"/>
<dbReference type="Proteomes" id="UP000004508">
    <property type="component" value="Unassembled WGS sequence"/>
</dbReference>
<feature type="transmembrane region" description="Helical" evidence="1">
    <location>
        <begin position="15"/>
        <end position="37"/>
    </location>
</feature>
<reference evidence="2 3" key="1">
    <citation type="journal article" date="2011" name="Stand. Genomic Sci.">
        <title>Non-contiguous finished genome sequence and contextual data of the filamentous soil bacterium Ktedonobacter racemifer type strain (SOSP1-21).</title>
        <authorList>
            <person name="Chang Y.J."/>
            <person name="Land M."/>
            <person name="Hauser L."/>
            <person name="Chertkov O."/>
            <person name="Del Rio T.G."/>
            <person name="Nolan M."/>
            <person name="Copeland A."/>
            <person name="Tice H."/>
            <person name="Cheng J.F."/>
            <person name="Lucas S."/>
            <person name="Han C."/>
            <person name="Goodwin L."/>
            <person name="Pitluck S."/>
            <person name="Ivanova N."/>
            <person name="Ovchinikova G."/>
            <person name="Pati A."/>
            <person name="Chen A."/>
            <person name="Palaniappan K."/>
            <person name="Mavromatis K."/>
            <person name="Liolios K."/>
            <person name="Brettin T."/>
            <person name="Fiebig A."/>
            <person name="Rohde M."/>
            <person name="Abt B."/>
            <person name="Goker M."/>
            <person name="Detter J.C."/>
            <person name="Woyke T."/>
            <person name="Bristow J."/>
            <person name="Eisen J.A."/>
            <person name="Markowitz V."/>
            <person name="Hugenholtz P."/>
            <person name="Kyrpides N.C."/>
            <person name="Klenk H.P."/>
            <person name="Lapidus A."/>
        </authorList>
    </citation>
    <scope>NUCLEOTIDE SEQUENCE [LARGE SCALE GENOMIC DNA]</scope>
    <source>
        <strain evidence="3">DSM 44963</strain>
    </source>
</reference>
<dbReference type="RefSeq" id="WP_007903865.1">
    <property type="nucleotide sequence ID" value="NZ_ADVG01000001.1"/>
</dbReference>
<feature type="transmembrane region" description="Helical" evidence="1">
    <location>
        <begin position="162"/>
        <end position="186"/>
    </location>
</feature>
<comment type="caution">
    <text evidence="2">The sequence shown here is derived from an EMBL/GenBank/DDBJ whole genome shotgun (WGS) entry which is preliminary data.</text>
</comment>
<dbReference type="AlphaFoldDB" id="D6TC64"/>
<evidence type="ECO:0000313" key="3">
    <source>
        <dbReference type="Proteomes" id="UP000004508"/>
    </source>
</evidence>
<keyword evidence="1" id="KW-0472">Membrane</keyword>
<evidence type="ECO:0000256" key="1">
    <source>
        <dbReference type="SAM" id="Phobius"/>
    </source>
</evidence>
<feature type="transmembrane region" description="Helical" evidence="1">
    <location>
        <begin position="79"/>
        <end position="100"/>
    </location>
</feature>
<keyword evidence="3" id="KW-1185">Reference proteome</keyword>
<gene>
    <name evidence="2" type="ORF">Krac_9491</name>
</gene>
<protein>
    <submittedName>
        <fullName evidence="2">Uncharacterized protein</fullName>
    </submittedName>
</protein>
<keyword evidence="1" id="KW-0812">Transmembrane</keyword>
<feature type="transmembrane region" description="Helical" evidence="1">
    <location>
        <begin position="206"/>
        <end position="231"/>
    </location>
</feature>
<feature type="transmembrane region" description="Helical" evidence="1">
    <location>
        <begin position="132"/>
        <end position="150"/>
    </location>
</feature>
<dbReference type="STRING" id="485913.Krac_9491"/>
<dbReference type="EMBL" id="ADVG01000001">
    <property type="protein sequence ID" value="EFH88100.1"/>
    <property type="molecule type" value="Genomic_DNA"/>
</dbReference>
<proteinExistence type="predicted"/>
<feature type="transmembrane region" description="Helical" evidence="1">
    <location>
        <begin position="107"/>
        <end position="126"/>
    </location>
</feature>
<name>D6TC64_KTERA</name>
<feature type="transmembrane region" description="Helical" evidence="1">
    <location>
        <begin position="49"/>
        <end position="67"/>
    </location>
</feature>
<organism evidence="2 3">
    <name type="scientific">Ktedonobacter racemifer DSM 44963</name>
    <dbReference type="NCBI Taxonomy" id="485913"/>
    <lineage>
        <taxon>Bacteria</taxon>
        <taxon>Bacillati</taxon>
        <taxon>Chloroflexota</taxon>
        <taxon>Ktedonobacteria</taxon>
        <taxon>Ktedonobacterales</taxon>
        <taxon>Ktedonobacteraceae</taxon>
        <taxon>Ktedonobacter</taxon>
    </lineage>
</organism>
<sequence length="255" mass="29126">MQNDPNSNRSWEGTLALVMALPMFVLACIGFSISLLWPLSHSWWQADRGASLLLLLSYIAFAIHTITTHRPVRLLMLRYALRTAFLIGLLIGAALLWPGLSQNWRGLGIMLMVLVPIYVPMNPGYIFADFPWNFLIVLLTVLCIFLYGNLGYQLMRRTGRIVYSLEGAFFAGIFVPLSLAFLIGLVRDLPWVLQTTQFPLYERLEYYYLYLLNSFFSVYSQIILALLAGWVGALVGRMRSHVDCQRLSKSHRTDH</sequence>
<keyword evidence="1" id="KW-1133">Transmembrane helix</keyword>
<evidence type="ECO:0000313" key="2">
    <source>
        <dbReference type="EMBL" id="EFH88100.1"/>
    </source>
</evidence>